<evidence type="ECO:0000256" key="1">
    <source>
        <dbReference type="ARBA" id="ARBA00022448"/>
    </source>
</evidence>
<proteinExistence type="predicted"/>
<dbReference type="AlphaFoldDB" id="A0A7Y9NI42"/>
<dbReference type="Gene3D" id="2.40.420.20">
    <property type="match status" value="1"/>
</dbReference>
<organism evidence="2 3">
    <name type="scientific">Tunturiibacter lichenicola</name>
    <dbReference type="NCBI Taxonomy" id="2051959"/>
    <lineage>
        <taxon>Bacteria</taxon>
        <taxon>Pseudomonadati</taxon>
        <taxon>Acidobacteriota</taxon>
        <taxon>Terriglobia</taxon>
        <taxon>Terriglobales</taxon>
        <taxon>Acidobacteriaceae</taxon>
        <taxon>Tunturiibacter</taxon>
    </lineage>
</organism>
<dbReference type="InterPro" id="IPR051909">
    <property type="entry name" value="MFP_Cation_Efflux"/>
</dbReference>
<dbReference type="EMBL" id="JACCCV010000001">
    <property type="protein sequence ID" value="NYF49657.1"/>
    <property type="molecule type" value="Genomic_DNA"/>
</dbReference>
<dbReference type="GO" id="GO:0030313">
    <property type="term" value="C:cell envelope"/>
    <property type="evidence" value="ECO:0007669"/>
    <property type="project" value="TreeGrafter"/>
</dbReference>
<dbReference type="Gene3D" id="2.40.50.100">
    <property type="match status" value="1"/>
</dbReference>
<dbReference type="Proteomes" id="UP000534186">
    <property type="component" value="Unassembled WGS sequence"/>
</dbReference>
<dbReference type="GO" id="GO:0060003">
    <property type="term" value="P:copper ion export"/>
    <property type="evidence" value="ECO:0007669"/>
    <property type="project" value="TreeGrafter"/>
</dbReference>
<name>A0A7Y9NI42_9BACT</name>
<dbReference type="SUPFAM" id="SSF111369">
    <property type="entry name" value="HlyD-like secretion proteins"/>
    <property type="match status" value="1"/>
</dbReference>
<reference evidence="2 3" key="1">
    <citation type="submission" date="2020-07" db="EMBL/GenBank/DDBJ databases">
        <title>Genomic Encyclopedia of Type Strains, Phase IV (KMG-V): Genome sequencing to study the core and pangenomes of soil and plant-associated prokaryotes.</title>
        <authorList>
            <person name="Whitman W."/>
        </authorList>
    </citation>
    <scope>NUCLEOTIDE SEQUENCE [LARGE SCALE GENOMIC DNA]</scope>
    <source>
        <strain evidence="2 3">M8UP30</strain>
    </source>
</reference>
<evidence type="ECO:0000313" key="2">
    <source>
        <dbReference type="EMBL" id="NYF49657.1"/>
    </source>
</evidence>
<gene>
    <name evidence="2" type="ORF">HDF12_000022</name>
</gene>
<protein>
    <submittedName>
        <fullName evidence="2">RND family efflux transporter MFP subunit</fullName>
    </submittedName>
</protein>
<comment type="caution">
    <text evidence="2">The sequence shown here is derived from an EMBL/GenBank/DDBJ whole genome shotgun (WGS) entry which is preliminary data.</text>
</comment>
<dbReference type="Gene3D" id="2.40.30.170">
    <property type="match status" value="1"/>
</dbReference>
<dbReference type="Gene3D" id="1.10.287.470">
    <property type="entry name" value="Helix hairpin bin"/>
    <property type="match status" value="1"/>
</dbReference>
<sequence length="407" mass="43905">MRRQWIAGGCALVVLAVIAFFVTRLKPAAPEVDRATVWTDAVKRGPLLRQVRGPGSLVPREDKIRLIPSETEATVVRIRVLPGAKVEPDTILMDLVDPQLQQELLDAQLQMKGAEADYINTRAKVQSDLMDQKAAAATVGADHNQAQLQAQTDKSLFDLGVISGLTYSASKGKADELTTRNDLEKQRLTLNEKAIETQLAVQQTKVDQAKALLGLKQKQLDALSVRAGISGVLVELPHQVGEHVAPGTTLAKVVQPDQLKASLKIAETQARDIQIGQPAEIDTHNGVINGKVMRIDPAVLNGTVTVDVELAGALPQGARPDLSVDGTIDLDRMTDVLYVGRPAFGNENSTISLFKAASDGKTAVRVPVKVGRASVNSIQVLEGLQEGDTVILSDMSRWDNTDRIRLN</sequence>
<evidence type="ECO:0000313" key="3">
    <source>
        <dbReference type="Proteomes" id="UP000534186"/>
    </source>
</evidence>
<keyword evidence="1" id="KW-0813">Transport</keyword>
<accession>A0A7Y9NI42</accession>
<dbReference type="PANTHER" id="PTHR30097">
    <property type="entry name" value="CATION EFFLUX SYSTEM PROTEIN CUSB"/>
    <property type="match status" value="1"/>
</dbReference>
<dbReference type="PANTHER" id="PTHR30097:SF4">
    <property type="entry name" value="SLR6042 PROTEIN"/>
    <property type="match status" value="1"/>
</dbReference>
<dbReference type="GO" id="GO:0015679">
    <property type="term" value="P:plasma membrane copper ion transport"/>
    <property type="evidence" value="ECO:0007669"/>
    <property type="project" value="TreeGrafter"/>
</dbReference>